<keyword evidence="5" id="KW-0378">Hydrolase</keyword>
<dbReference type="Pfam" id="PF03659">
    <property type="entry name" value="Glyco_hydro_71"/>
    <property type="match status" value="1"/>
</dbReference>
<evidence type="ECO:0000256" key="2">
    <source>
        <dbReference type="SAM" id="MobiDB-lite"/>
    </source>
</evidence>
<evidence type="ECO:0000259" key="4">
    <source>
        <dbReference type="PROSITE" id="PS51782"/>
    </source>
</evidence>
<evidence type="ECO:0000313" key="5">
    <source>
        <dbReference type="EMBL" id="RFU81977.1"/>
    </source>
</evidence>
<evidence type="ECO:0000313" key="6">
    <source>
        <dbReference type="Proteomes" id="UP000266272"/>
    </source>
</evidence>
<feature type="compositionally biased region" description="Polar residues" evidence="2">
    <location>
        <begin position="914"/>
        <end position="925"/>
    </location>
</feature>
<feature type="region of interest" description="Disordered" evidence="2">
    <location>
        <begin position="857"/>
        <end position="956"/>
    </location>
</feature>
<sequence length="1576" mass="162659">MAYGDPTTGPSLSSAFNTASQLGFKLFFSFDYAGNGRWPKGDVLNLLNQYAYHPAYFQHNGQPMVSTFEGPESANDWHDIKAKTGCFFVPSYSSLGAQAAMELGVADGLFSWAGWPNGNTDMNTFVDASYMQFLKSMPYMMPVSPWFYTNLPGYNKNWLWRGDDLWYDRWQQALFLQPEFIEIISWNDYGESHYIGPVRGNALGALNAGRAPFNYVTGMPHDAWRQFLPFVIDTYKTGNAAVTREGLTSWFRPQPAKACSDGGTTGNTASQLQVEYAPSDVAQDRVFFSALLASAADVSVSIGGASIAAKFTDIPDGGIGIYHGSVATNGATGAVVITISRNGNAIAKVEGSIGGCTGGFENWNAWVGGAQSTASVSATPALPLERRVCVAGTSVDNFLGLCDFSCSHGYCPIGACVCTAMGAQRMLPNATGVTGYPLEGESPSYLVSAPLSTPTVSEFAPPACVAGSGTGALTGLCSFSCSRGFCPRGGCTCTQTGPLNLGATPPPVDALPVDGLQDYGLCEFTCARGYCPDGACTSSSVGAGNGTGNGNDGGVIYYPPSIWQNSTVSVTCDDCTIVLPPSPLPTPIVVTYTVQTAILVSTSGTTSTSQTTFALPPFTISSVPFWPITIQPGATQTTFTPLQSIMPPSTVLSLPSNIIIAPPRSGTYLPYISHATATPAPGNHPANSVKDCSYWYQDVDGDTCVSIANKFSMPPGILSQLNPDLGSSCNLVVGNWYCIQEAANNTVVWLTPPTFFSSSHTATVQPPATQSVKVEPPIPPIIYFPPPPVPPLPPVCIVGCGILDCALFGCGGGCGVFGCDGGCGIDFCGGGCAAGECGPGCGSGDCAIYGGGGGSYPPPPGPPPGPLPPTDDADYEPPATSCDLIDTPVVLPPGAGNADVDSGPGVANGPPQNPTSSNGPSSTRKPTGSSTSARPPPPTSSGGSQGGNQGSCYFDSTDARALPNQASVSGGVTIEGCKAACSAQGFELAGVEYGVECWCGNSISNGQTTANPTDCNMPCAGNSAEICGSGNRINIYQISGQSGATATSAPAHSTPTATSSSAHSAPTATCPSASSPCDANNCAGQYNQDGSKAFCTEGNFRGCQCTPTTNTCGPPQSCDLNSCNGQWDGQGVARCTSAYNGCECQATNLCGAPQSCDINGCNGQWDSQGVARCTGAYKGCQCQAVSLCGTPQSCDLNGCNGQWDNQGVARCSGSYNGCECKATSLCGVKQDCNANGCNGQWDGQGVARCTGAYNGCECQATSLCGSPQSCDINGCNGQWDGQGVARCTGTYQGCECQATSLCGAKQDCNLNGCNGQWDGQGVARCTGAYRGCECQATSLCGSPQSCDINGCNGGWDSQGVARCTGAYQGCQCIVSSNTCGPQQSCDLNGCNGGWDGQGVARCRGAYQGCQCIATANTCGPQQSCALNGCNGVNKGNGQGVCTGAYWGCSCILPVEAPYAPDDPPPSHPSPPKPHINVGIKTFYPDQASMILTWVDGNDVCSGTWSLMPVPNNPCGIQFCAGGFCGLTLEGCGFSDLWINQNGGWFMNCAATNYDYYGNCPSSNYLENVYRNWACFT</sequence>
<feature type="compositionally biased region" description="Pro residues" evidence="2">
    <location>
        <begin position="857"/>
        <end position="869"/>
    </location>
</feature>
<dbReference type="STRING" id="490622.A0A395P1T9"/>
<proteinExistence type="predicted"/>
<protein>
    <submittedName>
        <fullName evidence="5">Glycoside hydrolase, family 71</fullName>
    </submittedName>
</protein>
<dbReference type="PROSITE" id="PS51212">
    <property type="entry name" value="WSC"/>
    <property type="match status" value="1"/>
</dbReference>
<evidence type="ECO:0000259" key="3">
    <source>
        <dbReference type="PROSITE" id="PS51212"/>
    </source>
</evidence>
<dbReference type="PANTHER" id="PTHR13037">
    <property type="entry name" value="FORMIN"/>
    <property type="match status" value="1"/>
</dbReference>
<dbReference type="Gene3D" id="3.20.20.80">
    <property type="entry name" value="Glycosidases"/>
    <property type="match status" value="1"/>
</dbReference>
<dbReference type="PROSITE" id="PS51782">
    <property type="entry name" value="LYSM"/>
    <property type="match status" value="1"/>
</dbReference>
<evidence type="ECO:0000256" key="1">
    <source>
        <dbReference type="ARBA" id="ARBA00022581"/>
    </source>
</evidence>
<reference evidence="5 6" key="1">
    <citation type="journal article" date="2018" name="PLoS Pathog.">
        <title>Evolution of structural diversity of trichothecenes, a family of toxins produced by plant pathogenic and entomopathogenic fungi.</title>
        <authorList>
            <person name="Proctor R.H."/>
            <person name="McCormick S.P."/>
            <person name="Kim H.S."/>
            <person name="Cardoza R.E."/>
            <person name="Stanley A.M."/>
            <person name="Lindo L."/>
            <person name="Kelly A."/>
            <person name="Brown D.W."/>
            <person name="Lee T."/>
            <person name="Vaughan M.M."/>
            <person name="Alexander N.J."/>
            <person name="Busman M."/>
            <person name="Gutierrez S."/>
        </authorList>
    </citation>
    <scope>NUCLEOTIDE SEQUENCE [LARGE SCALE GENOMIC DNA]</scope>
    <source>
        <strain evidence="5 6">IBT 40837</strain>
    </source>
</reference>
<dbReference type="GO" id="GO:0051118">
    <property type="term" value="F:glucan endo-1,3-alpha-glucosidase activity"/>
    <property type="evidence" value="ECO:0007669"/>
    <property type="project" value="InterPro"/>
</dbReference>
<dbReference type="CDD" id="cd11577">
    <property type="entry name" value="GH71"/>
    <property type="match status" value="1"/>
</dbReference>
<feature type="domain" description="LysM" evidence="4">
    <location>
        <begin position="694"/>
        <end position="739"/>
    </location>
</feature>
<dbReference type="CDD" id="cd00118">
    <property type="entry name" value="LysM"/>
    <property type="match status" value="1"/>
</dbReference>
<keyword evidence="6" id="KW-1185">Reference proteome</keyword>
<feature type="domain" description="WSC" evidence="3">
    <location>
        <begin position="946"/>
        <end position="1039"/>
    </location>
</feature>
<dbReference type="PANTHER" id="PTHR13037:SF24">
    <property type="entry name" value="POLYCOMB PROTEIN PCL-RELATED"/>
    <property type="match status" value="1"/>
</dbReference>
<dbReference type="OrthoDB" id="4138492at2759"/>
<name>A0A395P1T9_TRIAR</name>
<comment type="caution">
    <text evidence="5">The sequence shown here is derived from an EMBL/GenBank/DDBJ whole genome shotgun (WGS) entry which is preliminary data.</text>
</comment>
<dbReference type="SMART" id="SM00321">
    <property type="entry name" value="WSC"/>
    <property type="match status" value="1"/>
</dbReference>
<dbReference type="InterPro" id="IPR005197">
    <property type="entry name" value="Glyco_hydro_71"/>
</dbReference>
<dbReference type="InterPro" id="IPR018392">
    <property type="entry name" value="LysM"/>
</dbReference>
<feature type="region of interest" description="Disordered" evidence="2">
    <location>
        <begin position="1044"/>
        <end position="1063"/>
    </location>
</feature>
<organism evidence="5 6">
    <name type="scientific">Trichoderma arundinaceum</name>
    <dbReference type="NCBI Taxonomy" id="490622"/>
    <lineage>
        <taxon>Eukaryota</taxon>
        <taxon>Fungi</taxon>
        <taxon>Dikarya</taxon>
        <taxon>Ascomycota</taxon>
        <taxon>Pezizomycotina</taxon>
        <taxon>Sordariomycetes</taxon>
        <taxon>Hypocreomycetidae</taxon>
        <taxon>Hypocreales</taxon>
        <taxon>Hypocreaceae</taxon>
        <taxon>Trichoderma</taxon>
    </lineage>
</organism>
<accession>A0A395P1T9</accession>
<dbReference type="InterPro" id="IPR002889">
    <property type="entry name" value="WSC_carb-bd"/>
</dbReference>
<keyword evidence="1" id="KW-0945">Host-virus interaction</keyword>
<dbReference type="EMBL" id="PXOA01000013">
    <property type="protein sequence ID" value="RFU81977.1"/>
    <property type="molecule type" value="Genomic_DNA"/>
</dbReference>
<gene>
    <name evidence="5" type="ORF">TARUN_207</name>
</gene>
<dbReference type="Proteomes" id="UP000266272">
    <property type="component" value="Unassembled WGS sequence"/>
</dbReference>